<gene>
    <name evidence="2" type="ORF">WN51_02901</name>
</gene>
<dbReference type="Proteomes" id="UP000053105">
    <property type="component" value="Unassembled WGS sequence"/>
</dbReference>
<feature type="compositionally biased region" description="Basic and acidic residues" evidence="1">
    <location>
        <begin position="151"/>
        <end position="169"/>
    </location>
</feature>
<reference evidence="2 3" key="1">
    <citation type="submission" date="2015-07" db="EMBL/GenBank/DDBJ databases">
        <title>The genome of Melipona quadrifasciata.</title>
        <authorList>
            <person name="Pan H."/>
            <person name="Kapheim K."/>
        </authorList>
    </citation>
    <scope>NUCLEOTIDE SEQUENCE [LARGE SCALE GENOMIC DNA]</scope>
    <source>
        <strain evidence="2">0111107301</strain>
        <tissue evidence="2">Whole body</tissue>
    </source>
</reference>
<name>A0A0M9A8W7_9HYME</name>
<proteinExistence type="predicted"/>
<accession>A0A0M9A8W7</accession>
<feature type="region of interest" description="Disordered" evidence="1">
    <location>
        <begin position="142"/>
        <end position="169"/>
    </location>
</feature>
<evidence type="ECO:0000256" key="1">
    <source>
        <dbReference type="SAM" id="MobiDB-lite"/>
    </source>
</evidence>
<dbReference type="AlphaFoldDB" id="A0A0M9A8W7"/>
<evidence type="ECO:0000313" key="2">
    <source>
        <dbReference type="EMBL" id="KOX79635.1"/>
    </source>
</evidence>
<sequence>MGLILAESSRSRSPRVEERAEKDRTKVGRRFFVRRCRRHTKHVQKHTSEMRCLRDGYGSVKEDLVIPLLSRSSDPQNLSFALRNANNAALTIDSTRESITEESFNSSTVFEESSPKLEEATTFQSTEQIFERIGCFEEGYKQQECGSPPLRGEKREGERAEPGESTEGRLFREFLPKSWPPLPPPPPPSTPRFERALEDPADLQVRDTFLKRREAVESSKFPILTDLQRINFHGQGSTTLICEENSIEEELQMKKQHNLRDSFLQDEDFSEKKPLFLKGVELYQSL</sequence>
<keyword evidence="3" id="KW-1185">Reference proteome</keyword>
<feature type="region of interest" description="Disordered" evidence="1">
    <location>
        <begin position="1"/>
        <end position="22"/>
    </location>
</feature>
<organism evidence="2 3">
    <name type="scientific">Melipona quadrifasciata</name>
    <dbReference type="NCBI Taxonomy" id="166423"/>
    <lineage>
        <taxon>Eukaryota</taxon>
        <taxon>Metazoa</taxon>
        <taxon>Ecdysozoa</taxon>
        <taxon>Arthropoda</taxon>
        <taxon>Hexapoda</taxon>
        <taxon>Insecta</taxon>
        <taxon>Pterygota</taxon>
        <taxon>Neoptera</taxon>
        <taxon>Endopterygota</taxon>
        <taxon>Hymenoptera</taxon>
        <taxon>Apocrita</taxon>
        <taxon>Aculeata</taxon>
        <taxon>Apoidea</taxon>
        <taxon>Anthophila</taxon>
        <taxon>Apidae</taxon>
        <taxon>Melipona</taxon>
    </lineage>
</organism>
<protein>
    <submittedName>
        <fullName evidence="2">Uncharacterized protein</fullName>
    </submittedName>
</protein>
<dbReference type="EMBL" id="KQ435711">
    <property type="protein sequence ID" value="KOX79635.1"/>
    <property type="molecule type" value="Genomic_DNA"/>
</dbReference>
<evidence type="ECO:0000313" key="3">
    <source>
        <dbReference type="Proteomes" id="UP000053105"/>
    </source>
</evidence>